<dbReference type="OrthoDB" id="278199at2759"/>
<dbReference type="Proteomes" id="UP000015354">
    <property type="component" value="Unassembled WGS sequence"/>
</dbReference>
<comment type="caution">
    <text evidence="1">The sequence shown here is derived from an EMBL/GenBank/DDBJ whole genome shotgun (WGS) entry which is preliminary data.</text>
</comment>
<protein>
    <submittedName>
        <fullName evidence="1">Uncharacterized protein</fullName>
    </submittedName>
</protein>
<accession>S9VVK1</accession>
<evidence type="ECO:0000313" key="1">
    <source>
        <dbReference type="EMBL" id="EPY27380.1"/>
    </source>
</evidence>
<sequence>MIQAMDAMVSKKDIFETFSLSSSLANSEPLDVSMARALSSSLLRGHLVEQVGEPLYQELLAEAVGSTEDRWQDVSVEEKRIFSLYHVKRLERYYEKGTSFNPLLGFGVEGSDNEMVTLTEARLRRQSERAVLPVTSDVLADLMHLDVSWTVALRLLTYAKEVHPSHIDPPTELRDRVTGLMTGYRSNGLGSRPWEEALRLYAQSVSNGYDTSLTTHTHALDALWRSGDTFHKVHQTLDKGHQEWVWNALLQVRRRAKEENLSIRGDEGCAYMESLVKGAATAGRWEAAVALLSDMDTTEAETSHRLLVPTAESFVFAMIACHVARNAVFSASLRSLFKLTYTWQSVHSEVLLHYVQSLRHVVRLAPWVGEAVEEIMSKGRLDRLCAVACLQLLSSQHVHTAADKVQLALKCFDSFDANSWSQQPLVRKIELQTVFRCCYIIESRATDGCTLMSQLMSYFVTIFGKDSPEVEWIHDTEVYKLQELTDCNAASDIFRRQITDRPPGRVKFLPMPVRQVRYMYRQVLLRCARRCLDRREGGEFFLDDDTFAEDSEEILSVVQMCVDHAKTLDVEDFASPEVMGELLLIQSLCSTSGEEKKKLAVRATLFCH</sequence>
<reference evidence="1 2" key="1">
    <citation type="journal article" date="2013" name="PLoS ONE">
        <title>Predicting the Proteins of Angomonas deanei, Strigomonas culicis and Their Respective Endosymbionts Reveals New Aspects of the Trypanosomatidae Family.</title>
        <authorList>
            <person name="Motta M.C."/>
            <person name="Martins A.C."/>
            <person name="de Souza S.S."/>
            <person name="Catta-Preta C.M."/>
            <person name="Silva R."/>
            <person name="Klein C.C."/>
            <person name="de Almeida L.G."/>
            <person name="de Lima Cunha O."/>
            <person name="Ciapina L.P."/>
            <person name="Brocchi M."/>
            <person name="Colabardini A.C."/>
            <person name="de Araujo Lima B."/>
            <person name="Machado C.R."/>
            <person name="de Almeida Soares C.M."/>
            <person name="Probst C.M."/>
            <person name="de Menezes C.B."/>
            <person name="Thompson C.E."/>
            <person name="Bartholomeu D.C."/>
            <person name="Gradia D.F."/>
            <person name="Pavoni D.P."/>
            <person name="Grisard E.C."/>
            <person name="Fantinatti-Garboggini F."/>
            <person name="Marchini F.K."/>
            <person name="Rodrigues-Luiz G.F."/>
            <person name="Wagner G."/>
            <person name="Goldman G.H."/>
            <person name="Fietto J.L."/>
            <person name="Elias M.C."/>
            <person name="Goldman M.H."/>
            <person name="Sagot M.F."/>
            <person name="Pereira M."/>
            <person name="Stoco P.H."/>
            <person name="de Mendonca-Neto R.P."/>
            <person name="Teixeira S.M."/>
            <person name="Maciel T.E."/>
            <person name="de Oliveira Mendes T.A."/>
            <person name="Urmenyi T.P."/>
            <person name="de Souza W."/>
            <person name="Schenkman S."/>
            <person name="de Vasconcelos A.T."/>
        </authorList>
    </citation>
    <scope>NUCLEOTIDE SEQUENCE [LARGE SCALE GENOMIC DNA]</scope>
</reference>
<dbReference type="EMBL" id="ATMH01005780">
    <property type="protein sequence ID" value="EPY27380.1"/>
    <property type="molecule type" value="Genomic_DNA"/>
</dbReference>
<gene>
    <name evidence="1" type="ORF">STCU_05780</name>
</gene>
<proteinExistence type="predicted"/>
<evidence type="ECO:0000313" key="2">
    <source>
        <dbReference type="Proteomes" id="UP000015354"/>
    </source>
</evidence>
<organism evidence="1 2">
    <name type="scientific">Strigomonas culicis</name>
    <dbReference type="NCBI Taxonomy" id="28005"/>
    <lineage>
        <taxon>Eukaryota</taxon>
        <taxon>Discoba</taxon>
        <taxon>Euglenozoa</taxon>
        <taxon>Kinetoplastea</taxon>
        <taxon>Metakinetoplastina</taxon>
        <taxon>Trypanosomatida</taxon>
        <taxon>Trypanosomatidae</taxon>
        <taxon>Strigomonadinae</taxon>
        <taxon>Strigomonas</taxon>
    </lineage>
</organism>
<dbReference type="AlphaFoldDB" id="S9VVK1"/>
<name>S9VVK1_9TRYP</name>
<keyword evidence="2" id="KW-1185">Reference proteome</keyword>